<evidence type="ECO:0000313" key="1">
    <source>
        <dbReference type="EMBL" id="KPV54064.1"/>
    </source>
</evidence>
<reference evidence="1 2" key="1">
    <citation type="submission" date="2015-09" db="EMBL/GenBank/DDBJ databases">
        <title>Draft genome sequence of Kouleothrix aurantiaca JCM 19913.</title>
        <authorList>
            <person name="Hemp J."/>
        </authorList>
    </citation>
    <scope>NUCLEOTIDE SEQUENCE [LARGE SCALE GENOMIC DNA]</scope>
    <source>
        <strain evidence="1 2">COM-B</strain>
    </source>
</reference>
<organism evidence="1 2">
    <name type="scientific">Kouleothrix aurantiaca</name>
    <dbReference type="NCBI Taxonomy" id="186479"/>
    <lineage>
        <taxon>Bacteria</taxon>
        <taxon>Bacillati</taxon>
        <taxon>Chloroflexota</taxon>
        <taxon>Chloroflexia</taxon>
        <taxon>Chloroflexales</taxon>
        <taxon>Roseiflexineae</taxon>
        <taxon>Roseiflexaceae</taxon>
        <taxon>Kouleothrix</taxon>
    </lineage>
</organism>
<dbReference type="EMBL" id="LJCR01000121">
    <property type="protein sequence ID" value="KPV54064.1"/>
    <property type="molecule type" value="Genomic_DNA"/>
</dbReference>
<accession>A0A0P9DVD8</accession>
<keyword evidence="2" id="KW-1185">Reference proteome</keyword>
<protein>
    <submittedName>
        <fullName evidence="1">Uncharacterized protein</fullName>
    </submittedName>
</protein>
<sequence>MEPWLNDLICVDRTTTTIRLVEERILTDWFFDTTENHETYLPKHESCQERSGDLFLMGNAMVSLKGGPTGCASACAATNK</sequence>
<dbReference type="Proteomes" id="UP000050509">
    <property type="component" value="Unassembled WGS sequence"/>
</dbReference>
<evidence type="ECO:0000313" key="2">
    <source>
        <dbReference type="Proteomes" id="UP000050509"/>
    </source>
</evidence>
<name>A0A0P9DVD8_9CHLR</name>
<dbReference type="AlphaFoldDB" id="A0A0P9DVD8"/>
<comment type="caution">
    <text evidence="1">The sequence shown here is derived from an EMBL/GenBank/DDBJ whole genome shotgun (WGS) entry which is preliminary data.</text>
</comment>
<gene>
    <name evidence="1" type="ORF">SE17_05985</name>
</gene>
<proteinExistence type="predicted"/>